<evidence type="ECO:0000313" key="1">
    <source>
        <dbReference type="EMBL" id="EGZ09854.1"/>
    </source>
</evidence>
<keyword evidence="2" id="KW-1185">Reference proteome</keyword>
<dbReference type="EMBL" id="JH159159">
    <property type="protein sequence ID" value="EGZ09854.1"/>
    <property type="molecule type" value="Genomic_DNA"/>
</dbReference>
<dbReference type="SMR" id="G5A2G3"/>
<dbReference type="Proteomes" id="UP000002640">
    <property type="component" value="Unassembled WGS sequence"/>
</dbReference>
<dbReference type="AlphaFoldDB" id="G5A2G3"/>
<name>G5A2G3_PHYSP</name>
<gene>
    <name evidence="1" type="ORF">PHYSODRAFT_402887</name>
</gene>
<protein>
    <recommendedName>
        <fullName evidence="3">C2H2-type domain-containing protein</fullName>
    </recommendedName>
</protein>
<dbReference type="GeneID" id="20651316"/>
<dbReference type="RefSeq" id="XP_009534715.1">
    <property type="nucleotide sequence ID" value="XM_009536420.1"/>
</dbReference>
<evidence type="ECO:0000313" key="2">
    <source>
        <dbReference type="Proteomes" id="UP000002640"/>
    </source>
</evidence>
<dbReference type="InParanoid" id="G5A2G3"/>
<reference evidence="1 2" key="1">
    <citation type="journal article" date="2006" name="Science">
        <title>Phytophthora genome sequences uncover evolutionary origins and mechanisms of pathogenesis.</title>
        <authorList>
            <person name="Tyler B.M."/>
            <person name="Tripathy S."/>
            <person name="Zhang X."/>
            <person name="Dehal P."/>
            <person name="Jiang R.H."/>
            <person name="Aerts A."/>
            <person name="Arredondo F.D."/>
            <person name="Baxter L."/>
            <person name="Bensasson D."/>
            <person name="Beynon J.L."/>
            <person name="Chapman J."/>
            <person name="Damasceno C.M."/>
            <person name="Dorrance A.E."/>
            <person name="Dou D."/>
            <person name="Dickerman A.W."/>
            <person name="Dubchak I.L."/>
            <person name="Garbelotto M."/>
            <person name="Gijzen M."/>
            <person name="Gordon S.G."/>
            <person name="Govers F."/>
            <person name="Grunwald N.J."/>
            <person name="Huang W."/>
            <person name="Ivors K.L."/>
            <person name="Jones R.W."/>
            <person name="Kamoun S."/>
            <person name="Krampis K."/>
            <person name="Lamour K.H."/>
            <person name="Lee M.K."/>
            <person name="McDonald W.H."/>
            <person name="Medina M."/>
            <person name="Meijer H.J."/>
            <person name="Nordberg E.K."/>
            <person name="Maclean D.J."/>
            <person name="Ospina-Giraldo M.D."/>
            <person name="Morris P.F."/>
            <person name="Phuntumart V."/>
            <person name="Putnam N.H."/>
            <person name="Rash S."/>
            <person name="Rose J.K."/>
            <person name="Sakihama Y."/>
            <person name="Salamov A.A."/>
            <person name="Savidor A."/>
            <person name="Scheuring C.F."/>
            <person name="Smith B.M."/>
            <person name="Sobral B.W."/>
            <person name="Terry A."/>
            <person name="Torto-Alalibo T.A."/>
            <person name="Win J."/>
            <person name="Xu Z."/>
            <person name="Zhang H."/>
            <person name="Grigoriev I.V."/>
            <person name="Rokhsar D.S."/>
            <person name="Boore J.L."/>
        </authorList>
    </citation>
    <scope>NUCLEOTIDE SEQUENCE [LARGE SCALE GENOMIC DNA]</scope>
    <source>
        <strain evidence="1 2">P6497</strain>
    </source>
</reference>
<evidence type="ECO:0008006" key="3">
    <source>
        <dbReference type="Google" id="ProtNLM"/>
    </source>
</evidence>
<accession>G5A2G3</accession>
<organism evidence="1 2">
    <name type="scientific">Phytophthora sojae (strain P6497)</name>
    <name type="common">Soybean stem and root rot agent</name>
    <name type="synonym">Phytophthora megasperma f. sp. glycines</name>
    <dbReference type="NCBI Taxonomy" id="1094619"/>
    <lineage>
        <taxon>Eukaryota</taxon>
        <taxon>Sar</taxon>
        <taxon>Stramenopiles</taxon>
        <taxon>Oomycota</taxon>
        <taxon>Peronosporomycetes</taxon>
        <taxon>Peronosporales</taxon>
        <taxon>Peronosporaceae</taxon>
        <taxon>Phytophthora</taxon>
    </lineage>
</organism>
<feature type="non-terminal residue" evidence="1">
    <location>
        <position position="55"/>
    </location>
</feature>
<dbReference type="KEGG" id="psoj:PHYSODRAFT_402887"/>
<proteinExistence type="predicted"/>
<sequence>CVHCFKKCNGRRALHNHVRYCNDNPDKEAIAKKRKKNNDRGAHCGACGQDFNKKN</sequence>
<feature type="non-terminal residue" evidence="1">
    <location>
        <position position="1"/>
    </location>
</feature>